<dbReference type="SUPFAM" id="SSF54373">
    <property type="entry name" value="FAD-linked reductases, C-terminal domain"/>
    <property type="match status" value="1"/>
</dbReference>
<feature type="domain" description="Glucose-methanol-choline oxidoreductase N-terminal" evidence="3">
    <location>
        <begin position="41"/>
        <end position="167"/>
    </location>
</feature>
<reference evidence="5" key="1">
    <citation type="submission" date="2021-01" db="EMBL/GenBank/DDBJ databases">
        <authorList>
            <consortium name="Aspergillus chevalieri M1 genome sequencing consortium"/>
            <person name="Kazuki M."/>
            <person name="Futagami T."/>
        </authorList>
    </citation>
    <scope>NUCLEOTIDE SEQUENCE</scope>
    <source>
        <strain evidence="5">M1</strain>
    </source>
</reference>
<accession>A0A7R7ZQF7</accession>
<evidence type="ECO:0000256" key="1">
    <source>
        <dbReference type="ARBA" id="ARBA00010790"/>
    </source>
</evidence>
<dbReference type="GO" id="GO:0050660">
    <property type="term" value="F:flavin adenine dinucleotide binding"/>
    <property type="evidence" value="ECO:0007669"/>
    <property type="project" value="InterPro"/>
</dbReference>
<evidence type="ECO:0000259" key="3">
    <source>
        <dbReference type="Pfam" id="PF00732"/>
    </source>
</evidence>
<sequence>MRGFLQSSALFISLALETQAQFTHETRFSTTFGLASQNKTFDYVIVGGGTAGLTTAMRLSENNTASVAVIEAGGFYQMAGNLTTIPGYESEYQEAPPSIDWMIRTTNQSNLEGRSVLYPQGKCFGGSSARNGMAYQRGTASSYDLWAKAIGDDSYRFDQVLPYFQKSVQFDSSQTAFLETTMKNSDSFQTYPGTLAKQVLFDGAKRATGVRVDTAGTEYVLSAKKEVILAAGVFRTPQLLMASGVGPAQKLEGLNIPLVSNLSGVGQNLLDNPGYGTLYPVNAVSQHRLWSNSTYAAEAHDQFYKTRSGPLTTFASNYILWENLPNTTAQTATTSTHLPTFPPDWPDIQYIFNAAGTTTTETADYISIGVVVLKATSRGQVGISSADTADNPLVDVNWLNTKSDQKMLVEGLRRVRVFANATGVLAGEEILPGPDVQSDGEILNWVRSAATPSHHAVGTCKMGRSNDTSAVVDSAGRVLGGISGLRVVDASVMPVLPPGQPMSTVCEYDF</sequence>
<comment type="similarity">
    <text evidence="1">Belongs to the GMC oxidoreductase family.</text>
</comment>
<dbReference type="InterPro" id="IPR000172">
    <property type="entry name" value="GMC_OxRdtase_N"/>
</dbReference>
<dbReference type="AlphaFoldDB" id="A0A7R7ZQF7"/>
<keyword evidence="6" id="KW-1185">Reference proteome</keyword>
<dbReference type="InterPro" id="IPR036188">
    <property type="entry name" value="FAD/NAD-bd_sf"/>
</dbReference>
<dbReference type="Proteomes" id="UP000637239">
    <property type="component" value="Chromosome 5"/>
</dbReference>
<reference evidence="5" key="2">
    <citation type="submission" date="2021-02" db="EMBL/GenBank/DDBJ databases">
        <title>Aspergillus chevalieri M1 genome sequence.</title>
        <authorList>
            <person name="Kadooka C."/>
            <person name="Mori K."/>
            <person name="Futagami T."/>
        </authorList>
    </citation>
    <scope>NUCLEOTIDE SEQUENCE</scope>
    <source>
        <strain evidence="5">M1</strain>
    </source>
</reference>
<evidence type="ECO:0000256" key="2">
    <source>
        <dbReference type="SAM" id="SignalP"/>
    </source>
</evidence>
<name>A0A7R7ZQF7_ASPCH</name>
<dbReference type="GO" id="GO:0044550">
    <property type="term" value="P:secondary metabolite biosynthetic process"/>
    <property type="evidence" value="ECO:0007669"/>
    <property type="project" value="TreeGrafter"/>
</dbReference>
<dbReference type="Gene3D" id="3.30.560.10">
    <property type="entry name" value="Glucose Oxidase, domain 3"/>
    <property type="match status" value="2"/>
</dbReference>
<dbReference type="GeneID" id="66983927"/>
<dbReference type="Pfam" id="PF00732">
    <property type="entry name" value="GMC_oxred_N"/>
    <property type="match status" value="2"/>
</dbReference>
<evidence type="ECO:0000259" key="4">
    <source>
        <dbReference type="Pfam" id="PF05199"/>
    </source>
</evidence>
<organism evidence="5 6">
    <name type="scientific">Aspergillus chevalieri</name>
    <name type="common">Eurotium chevalieri</name>
    <dbReference type="NCBI Taxonomy" id="182096"/>
    <lineage>
        <taxon>Eukaryota</taxon>
        <taxon>Fungi</taxon>
        <taxon>Dikarya</taxon>
        <taxon>Ascomycota</taxon>
        <taxon>Pezizomycotina</taxon>
        <taxon>Eurotiomycetes</taxon>
        <taxon>Eurotiomycetidae</taxon>
        <taxon>Eurotiales</taxon>
        <taxon>Aspergillaceae</taxon>
        <taxon>Aspergillus</taxon>
        <taxon>Aspergillus subgen. Aspergillus</taxon>
    </lineage>
</organism>
<feature type="chain" id="PRO_5030615052" description="Glucose-methanol-choline oxidoreductase N-terminal domain-containing protein" evidence="2">
    <location>
        <begin position="21"/>
        <end position="510"/>
    </location>
</feature>
<protein>
    <recommendedName>
        <fullName evidence="7">Glucose-methanol-choline oxidoreductase N-terminal domain-containing protein</fullName>
    </recommendedName>
</protein>
<dbReference type="PANTHER" id="PTHR11552:SF228">
    <property type="entry name" value="GLUCOSE-METHANOL-CHOLINE OXIDOREDUCTASE N-TERMINAL DOMAIN-CONTAINING PROTEIN"/>
    <property type="match status" value="1"/>
</dbReference>
<feature type="domain" description="Glucose-methanol-choline oxidoreductase C-terminal" evidence="4">
    <location>
        <begin position="376"/>
        <end position="505"/>
    </location>
</feature>
<evidence type="ECO:0008006" key="7">
    <source>
        <dbReference type="Google" id="ProtNLM"/>
    </source>
</evidence>
<feature type="domain" description="Glucose-methanol-choline oxidoreductase N-terminal" evidence="3">
    <location>
        <begin position="172"/>
        <end position="273"/>
    </location>
</feature>
<dbReference type="InterPro" id="IPR007867">
    <property type="entry name" value="GMC_OxRtase_C"/>
</dbReference>
<proteinExistence type="inferred from homology"/>
<gene>
    <name evidence="5" type="ORF">ACHE_50767A</name>
</gene>
<dbReference type="RefSeq" id="XP_043138091.1">
    <property type="nucleotide sequence ID" value="XM_043280521.1"/>
</dbReference>
<dbReference type="PANTHER" id="PTHR11552">
    <property type="entry name" value="GLUCOSE-METHANOL-CHOLINE GMC OXIDOREDUCTASE"/>
    <property type="match status" value="1"/>
</dbReference>
<dbReference type="InterPro" id="IPR012132">
    <property type="entry name" value="GMC_OxRdtase"/>
</dbReference>
<dbReference type="PIRSF" id="PIRSF000137">
    <property type="entry name" value="Alcohol_oxidase"/>
    <property type="match status" value="1"/>
</dbReference>
<dbReference type="KEGG" id="ache:ACHE_50767A"/>
<dbReference type="EMBL" id="AP024420">
    <property type="protein sequence ID" value="BCR89569.1"/>
    <property type="molecule type" value="Genomic_DNA"/>
</dbReference>
<feature type="signal peptide" evidence="2">
    <location>
        <begin position="1"/>
        <end position="20"/>
    </location>
</feature>
<evidence type="ECO:0000313" key="6">
    <source>
        <dbReference type="Proteomes" id="UP000637239"/>
    </source>
</evidence>
<dbReference type="Pfam" id="PF05199">
    <property type="entry name" value="GMC_oxred_C"/>
    <property type="match status" value="1"/>
</dbReference>
<evidence type="ECO:0000313" key="5">
    <source>
        <dbReference type="EMBL" id="BCR89569.1"/>
    </source>
</evidence>
<dbReference type="Gene3D" id="3.50.50.60">
    <property type="entry name" value="FAD/NAD(P)-binding domain"/>
    <property type="match status" value="2"/>
</dbReference>
<keyword evidence="2" id="KW-0732">Signal</keyword>
<dbReference type="SUPFAM" id="SSF51905">
    <property type="entry name" value="FAD/NAD(P)-binding domain"/>
    <property type="match status" value="1"/>
</dbReference>
<dbReference type="GO" id="GO:0016614">
    <property type="term" value="F:oxidoreductase activity, acting on CH-OH group of donors"/>
    <property type="evidence" value="ECO:0007669"/>
    <property type="project" value="InterPro"/>
</dbReference>